<dbReference type="Proteomes" id="UP001438707">
    <property type="component" value="Unassembled WGS sequence"/>
</dbReference>
<proteinExistence type="predicted"/>
<reference evidence="2 3" key="1">
    <citation type="journal article" date="2024" name="Nat. Commun.">
        <title>Phylogenomics reveals the evolutionary origins of lichenization in chlorophyte algae.</title>
        <authorList>
            <person name="Puginier C."/>
            <person name="Libourel C."/>
            <person name="Otte J."/>
            <person name="Skaloud P."/>
            <person name="Haon M."/>
            <person name="Grisel S."/>
            <person name="Petersen M."/>
            <person name="Berrin J.G."/>
            <person name="Delaux P.M."/>
            <person name="Dal Grande F."/>
            <person name="Keller J."/>
        </authorList>
    </citation>
    <scope>NUCLEOTIDE SEQUENCE [LARGE SCALE GENOMIC DNA]</scope>
    <source>
        <strain evidence="2 3">SAG 2145</strain>
    </source>
</reference>
<organism evidence="2 3">
    <name type="scientific">Apatococcus lobatus</name>
    <dbReference type="NCBI Taxonomy" id="904363"/>
    <lineage>
        <taxon>Eukaryota</taxon>
        <taxon>Viridiplantae</taxon>
        <taxon>Chlorophyta</taxon>
        <taxon>core chlorophytes</taxon>
        <taxon>Trebouxiophyceae</taxon>
        <taxon>Chlorellales</taxon>
        <taxon>Chlorellaceae</taxon>
        <taxon>Apatococcus</taxon>
    </lineage>
</organism>
<keyword evidence="3" id="KW-1185">Reference proteome</keyword>
<evidence type="ECO:0000313" key="2">
    <source>
        <dbReference type="EMBL" id="KAK9816148.1"/>
    </source>
</evidence>
<evidence type="ECO:0000256" key="1">
    <source>
        <dbReference type="SAM" id="MobiDB-lite"/>
    </source>
</evidence>
<sequence>MASTDVTSAPEVSDAALSAPLEGAAPACTMDPAAQPTGKVPKDRKRKTSSLAKDLPLSKEEPDEDLQPLPEDATGFRKRSKKDGHVPVRSSSIPGMTVGDVRKSVGSQPAPVA</sequence>
<dbReference type="AlphaFoldDB" id="A0AAW1Q5J5"/>
<gene>
    <name evidence="2" type="ORF">WJX74_008625</name>
</gene>
<protein>
    <submittedName>
        <fullName evidence="2">Uncharacterized protein</fullName>
    </submittedName>
</protein>
<feature type="region of interest" description="Disordered" evidence="1">
    <location>
        <begin position="1"/>
        <end position="113"/>
    </location>
</feature>
<evidence type="ECO:0000313" key="3">
    <source>
        <dbReference type="Proteomes" id="UP001438707"/>
    </source>
</evidence>
<name>A0AAW1Q5J5_9CHLO</name>
<dbReference type="EMBL" id="JALJOS010000091">
    <property type="protein sequence ID" value="KAK9816148.1"/>
    <property type="molecule type" value="Genomic_DNA"/>
</dbReference>
<accession>A0AAW1Q5J5</accession>
<comment type="caution">
    <text evidence="2">The sequence shown here is derived from an EMBL/GenBank/DDBJ whole genome shotgun (WGS) entry which is preliminary data.</text>
</comment>